<name>A0ABR3JU32_9AGAR</name>
<keyword evidence="15" id="KW-1185">Reference proteome</keyword>
<keyword evidence="8 13" id="KW-1133">Transmembrane helix</keyword>
<dbReference type="InterPro" id="IPR050121">
    <property type="entry name" value="Cytochrome_P450_monoxygenase"/>
</dbReference>
<evidence type="ECO:0000256" key="1">
    <source>
        <dbReference type="ARBA" id="ARBA00001971"/>
    </source>
</evidence>
<feature type="transmembrane region" description="Helical" evidence="13">
    <location>
        <begin position="244"/>
        <end position="264"/>
    </location>
</feature>
<proteinExistence type="inferred from homology"/>
<evidence type="ECO:0000256" key="9">
    <source>
        <dbReference type="ARBA" id="ARBA00023002"/>
    </source>
</evidence>
<evidence type="ECO:0000313" key="14">
    <source>
        <dbReference type="EMBL" id="KAL0959326.1"/>
    </source>
</evidence>
<evidence type="ECO:0000313" key="15">
    <source>
        <dbReference type="Proteomes" id="UP001556367"/>
    </source>
</evidence>
<dbReference type="PANTHER" id="PTHR24305:SF166">
    <property type="entry name" value="CYTOCHROME P450 12A4, MITOCHONDRIAL-RELATED"/>
    <property type="match status" value="1"/>
</dbReference>
<dbReference type="SUPFAM" id="SSF48264">
    <property type="entry name" value="Cytochrome P450"/>
    <property type="match status" value="1"/>
</dbReference>
<dbReference type="Gene3D" id="1.10.630.10">
    <property type="entry name" value="Cytochrome P450"/>
    <property type="match status" value="1"/>
</dbReference>
<evidence type="ECO:0008006" key="16">
    <source>
        <dbReference type="Google" id="ProtNLM"/>
    </source>
</evidence>
<comment type="pathway">
    <text evidence="3">Secondary metabolite biosynthesis; terpenoid biosynthesis.</text>
</comment>
<keyword evidence="5" id="KW-0349">Heme</keyword>
<keyword evidence="6 13" id="KW-0812">Transmembrane</keyword>
<dbReference type="InterPro" id="IPR017972">
    <property type="entry name" value="Cyt_P450_CS"/>
</dbReference>
<gene>
    <name evidence="14" type="ORF">HGRIS_014587</name>
</gene>
<dbReference type="PANTHER" id="PTHR24305">
    <property type="entry name" value="CYTOCHROME P450"/>
    <property type="match status" value="1"/>
</dbReference>
<protein>
    <recommendedName>
        <fullName evidence="16">Cytochrome P450</fullName>
    </recommendedName>
</protein>
<sequence length="852" mass="95108">MSSMSALTFVHNPSDKPHREGHYSVAALHRSVSSLAFPIISALNRYLYTALLFTWTDYKTIFFPITAFACATAPVHSISKLVQGWLWIWIHLLLCNVSNQARSKNEDAINRPWRPLPSGRITEVQAVWMRYVTAVICLCWSAYYGRYLLLATTGLIVTTFLYDEAGFAGHVIGKNFCNIGGYTAFEVGATSLMGNAFGLDTTAVNAVLLSGLLIFTTIQAQDFSDVEGDAAIGRVTFPIYAPEFSRAFTLAAMLAWSIGLGWFWGIGTASRVALSVLGTYIGLRFYLWRTPEADKRSYLIFNAWLMLVHVLPIHARTGILDTAIMDTLSQLPATIGLTGLPPTYVGLGVLFILVIVRLFRRSSIRDLPVPGDVSWPWGHEKTVFMNEPGVAFKVWMKDLGSTFRIKAALGLILGDPDGIAHILQKRVYDYHHSKVVRPRIGRLLGKGLGWIEGEQEHKRMRKMLTPSVSPENIKNMADDVREAGSIVVNELMHTIQTKEGRNTVDILDWMNRAALNAFGRAIFGHDFEAGNSKHAQAILHARHVGISPVARYFGFVTQMLLRRFPSLNHLPLPMVKAQGLVRIAIQSGVARTMLENANSMEKGEANGRTKDVLSRLLAAHADGSIPLSEVYDQISTFIISGYETTGEALAYTMWELSRNPDVERKLRAELETFGRDPNYDDYNSRLPYLDATLREVLRKYPGLPYMERIATQPDAIPLRHPIKTADGKVLNEINIQPGQTVLIPIMSIHRSDAMWDNPDQFNPDRWLSELPNAEDLCSGWSNLLAFSDGPRTCIGSRLGIFQYKVILTAMLKKFRFHDSGASITFKVSSSLQPWVNGEPEKGPQLPLNLELI</sequence>
<dbReference type="Pfam" id="PF00067">
    <property type="entry name" value="p450"/>
    <property type="match status" value="1"/>
</dbReference>
<dbReference type="InterPro" id="IPR044878">
    <property type="entry name" value="UbiA_sf"/>
</dbReference>
<evidence type="ECO:0000256" key="8">
    <source>
        <dbReference type="ARBA" id="ARBA00022989"/>
    </source>
</evidence>
<dbReference type="PRINTS" id="PR00385">
    <property type="entry name" value="P450"/>
</dbReference>
<keyword evidence="10" id="KW-0408">Iron</keyword>
<dbReference type="InterPro" id="IPR002401">
    <property type="entry name" value="Cyt_P450_E_grp-I"/>
</dbReference>
<evidence type="ECO:0000256" key="10">
    <source>
        <dbReference type="ARBA" id="ARBA00023004"/>
    </source>
</evidence>
<dbReference type="EMBL" id="JASNQZ010000003">
    <property type="protein sequence ID" value="KAL0959326.1"/>
    <property type="molecule type" value="Genomic_DNA"/>
</dbReference>
<evidence type="ECO:0000256" key="3">
    <source>
        <dbReference type="ARBA" id="ARBA00004721"/>
    </source>
</evidence>
<dbReference type="InterPro" id="IPR001128">
    <property type="entry name" value="Cyt_P450"/>
</dbReference>
<accession>A0ABR3JU32</accession>
<comment type="similarity">
    <text evidence="4">Belongs to the cytochrome P450 family.</text>
</comment>
<keyword evidence="12 13" id="KW-0472">Membrane</keyword>
<keyword evidence="7" id="KW-0479">Metal-binding</keyword>
<feature type="transmembrane region" description="Helical" evidence="13">
    <location>
        <begin position="339"/>
        <end position="359"/>
    </location>
</feature>
<dbReference type="Gene3D" id="1.10.357.140">
    <property type="entry name" value="UbiA prenyltransferase"/>
    <property type="match status" value="1"/>
</dbReference>
<dbReference type="Pfam" id="PF01040">
    <property type="entry name" value="UbiA"/>
    <property type="match status" value="1"/>
</dbReference>
<evidence type="ECO:0000256" key="7">
    <source>
        <dbReference type="ARBA" id="ARBA00022723"/>
    </source>
</evidence>
<dbReference type="InterPro" id="IPR000537">
    <property type="entry name" value="UbiA_prenyltransferase"/>
</dbReference>
<feature type="transmembrane region" description="Helical" evidence="13">
    <location>
        <begin position="299"/>
        <end position="319"/>
    </location>
</feature>
<comment type="subcellular location">
    <subcellularLocation>
        <location evidence="2">Membrane</location>
        <topology evidence="2">Multi-pass membrane protein</topology>
    </subcellularLocation>
</comment>
<evidence type="ECO:0000256" key="12">
    <source>
        <dbReference type="ARBA" id="ARBA00023136"/>
    </source>
</evidence>
<comment type="cofactor">
    <cofactor evidence="1">
        <name>heme</name>
        <dbReference type="ChEBI" id="CHEBI:30413"/>
    </cofactor>
</comment>
<evidence type="ECO:0000256" key="2">
    <source>
        <dbReference type="ARBA" id="ARBA00004141"/>
    </source>
</evidence>
<dbReference type="Proteomes" id="UP001556367">
    <property type="component" value="Unassembled WGS sequence"/>
</dbReference>
<organism evidence="14 15">
    <name type="scientific">Hohenbuehelia grisea</name>
    <dbReference type="NCBI Taxonomy" id="104357"/>
    <lineage>
        <taxon>Eukaryota</taxon>
        <taxon>Fungi</taxon>
        <taxon>Dikarya</taxon>
        <taxon>Basidiomycota</taxon>
        <taxon>Agaricomycotina</taxon>
        <taxon>Agaricomycetes</taxon>
        <taxon>Agaricomycetidae</taxon>
        <taxon>Agaricales</taxon>
        <taxon>Pleurotineae</taxon>
        <taxon>Pleurotaceae</taxon>
        <taxon>Hohenbuehelia</taxon>
    </lineage>
</organism>
<dbReference type="InterPro" id="IPR036396">
    <property type="entry name" value="Cyt_P450_sf"/>
</dbReference>
<evidence type="ECO:0000256" key="13">
    <source>
        <dbReference type="SAM" id="Phobius"/>
    </source>
</evidence>
<feature type="transmembrane region" description="Helical" evidence="13">
    <location>
        <begin position="270"/>
        <end position="287"/>
    </location>
</feature>
<comment type="caution">
    <text evidence="14">The sequence shown here is derived from an EMBL/GenBank/DDBJ whole genome shotgun (WGS) entry which is preliminary data.</text>
</comment>
<dbReference type="PROSITE" id="PS00086">
    <property type="entry name" value="CYTOCHROME_P450"/>
    <property type="match status" value="1"/>
</dbReference>
<evidence type="ECO:0000256" key="11">
    <source>
        <dbReference type="ARBA" id="ARBA00023033"/>
    </source>
</evidence>
<evidence type="ECO:0000256" key="5">
    <source>
        <dbReference type="ARBA" id="ARBA00022617"/>
    </source>
</evidence>
<dbReference type="PRINTS" id="PR00463">
    <property type="entry name" value="EP450I"/>
</dbReference>
<dbReference type="CDD" id="cd13965">
    <property type="entry name" value="PT_UbiA_3"/>
    <property type="match status" value="1"/>
</dbReference>
<reference evidence="15" key="1">
    <citation type="submission" date="2024-06" db="EMBL/GenBank/DDBJ databases">
        <title>Multi-omics analyses provide insights into the biosynthesis of the anticancer antibiotic pleurotin in Hohenbuehelia grisea.</title>
        <authorList>
            <person name="Weaver J.A."/>
            <person name="Alberti F."/>
        </authorList>
    </citation>
    <scope>NUCLEOTIDE SEQUENCE [LARGE SCALE GENOMIC DNA]</scope>
    <source>
        <strain evidence="15">T-177</strain>
    </source>
</reference>
<keyword evidence="9" id="KW-0560">Oxidoreductase</keyword>
<evidence type="ECO:0000256" key="6">
    <source>
        <dbReference type="ARBA" id="ARBA00022692"/>
    </source>
</evidence>
<keyword evidence="11" id="KW-0503">Monooxygenase</keyword>
<evidence type="ECO:0000256" key="4">
    <source>
        <dbReference type="ARBA" id="ARBA00010617"/>
    </source>
</evidence>